<reference evidence="2" key="1">
    <citation type="submission" date="2023-01" db="EMBL/GenBank/DDBJ databases">
        <authorList>
            <person name="Van Ghelder C."/>
            <person name="Rancurel C."/>
        </authorList>
    </citation>
    <scope>NUCLEOTIDE SEQUENCE</scope>
    <source>
        <strain evidence="2">CNCM I-4278</strain>
    </source>
</reference>
<dbReference type="Pfam" id="PF06985">
    <property type="entry name" value="HET"/>
    <property type="match status" value="1"/>
</dbReference>
<evidence type="ECO:0000313" key="3">
    <source>
        <dbReference type="Proteomes" id="UP001152607"/>
    </source>
</evidence>
<dbReference type="PANTHER" id="PTHR33112:SF10">
    <property type="entry name" value="TOL"/>
    <property type="match status" value="1"/>
</dbReference>
<dbReference type="InterPro" id="IPR010730">
    <property type="entry name" value="HET"/>
</dbReference>
<protein>
    <recommendedName>
        <fullName evidence="1">Heterokaryon incompatibility domain-containing protein</fullName>
    </recommendedName>
</protein>
<evidence type="ECO:0000313" key="2">
    <source>
        <dbReference type="EMBL" id="CAI6339870.1"/>
    </source>
</evidence>
<keyword evidence="3" id="KW-1185">Reference proteome</keyword>
<organism evidence="2 3">
    <name type="scientific">Periconia digitata</name>
    <dbReference type="NCBI Taxonomy" id="1303443"/>
    <lineage>
        <taxon>Eukaryota</taxon>
        <taxon>Fungi</taxon>
        <taxon>Dikarya</taxon>
        <taxon>Ascomycota</taxon>
        <taxon>Pezizomycotina</taxon>
        <taxon>Dothideomycetes</taxon>
        <taxon>Pleosporomycetidae</taxon>
        <taxon>Pleosporales</taxon>
        <taxon>Massarineae</taxon>
        <taxon>Periconiaceae</taxon>
        <taxon>Periconia</taxon>
    </lineage>
</organism>
<dbReference type="Proteomes" id="UP001152607">
    <property type="component" value="Unassembled WGS sequence"/>
</dbReference>
<accession>A0A9W4UPR0</accession>
<sequence>MFCQSCLTTTRAVIEDLHLTRPGTKSSKTLHKSLAELHQSVVTQCWICRQLWTSLFWREDDDSTPAKQLSMDPETLVRWQNSLVKLGISVKNNYMLLSLTIFRLPMTKTSPRRSSDFILTRKPRYTERRPSYLGEEIIDDDTFAIRKPWMWKHWLRICSQSHHKCRALDHESKQMVPDRLLEISTNDGGISFEWKLVLTAGLENILYLTLSHCWGASQHARLEKENIYARMEPTSSSALPKTFQHAFHIAFKLGFHFIWIDSLCIIQNDLDDWLTQASMMGSIYEGASCNIAATWAPDGDGGCFATKETRTILLNFPLGQTWEYYVDSYLLYYKDLMEAPLNTRGWVTQERYLARRQLSFAKSQIYWECRELTASEQYPNGIPEALMDLSPYNQAAPPVGKPTLDHANTFQRRAAWAGLVDFYSNCKFSKISDKMIALAGLARQMSLMEEDTYLAGLWRKDIESQLCWVTDDDVRRKDDRRRIKPYEAPTWSWASMDGPVRSDQWYYLDEDHPTSLIEVVDVTIHSTHESKLHSFTPSGMVLRGIAVWARPKSLQFQENRVEDDCWILQCTDLENDGTTIDICVSITWDENISKSDVDIERRASLLSERHSHLLCMLVKYDDWGDETWFTGLILRQQRFPADEISYTRMGTFMTQDKNPLGTLAARLEYISSYPVVEGARLESTDLARFVCTVKIF</sequence>
<name>A0A9W4UPR0_9PLEO</name>
<dbReference type="AlphaFoldDB" id="A0A9W4UPR0"/>
<evidence type="ECO:0000259" key="1">
    <source>
        <dbReference type="Pfam" id="PF06985"/>
    </source>
</evidence>
<feature type="domain" description="Heterokaryon incompatibility" evidence="1">
    <location>
        <begin position="207"/>
        <end position="350"/>
    </location>
</feature>
<dbReference type="EMBL" id="CAOQHR010000009">
    <property type="protein sequence ID" value="CAI6339870.1"/>
    <property type="molecule type" value="Genomic_DNA"/>
</dbReference>
<dbReference type="PANTHER" id="PTHR33112">
    <property type="entry name" value="DOMAIN PROTEIN, PUTATIVE-RELATED"/>
    <property type="match status" value="1"/>
</dbReference>
<proteinExistence type="predicted"/>
<dbReference type="OrthoDB" id="3486565at2759"/>
<comment type="caution">
    <text evidence="2">The sequence shown here is derived from an EMBL/GenBank/DDBJ whole genome shotgun (WGS) entry which is preliminary data.</text>
</comment>
<gene>
    <name evidence="2" type="ORF">PDIGIT_LOCUS13034</name>
</gene>